<organism evidence="3 4">
    <name type="scientific">Testicularia cyperi</name>
    <dbReference type="NCBI Taxonomy" id="1882483"/>
    <lineage>
        <taxon>Eukaryota</taxon>
        <taxon>Fungi</taxon>
        <taxon>Dikarya</taxon>
        <taxon>Basidiomycota</taxon>
        <taxon>Ustilaginomycotina</taxon>
        <taxon>Ustilaginomycetes</taxon>
        <taxon>Ustilaginales</taxon>
        <taxon>Anthracoideaceae</taxon>
        <taxon>Testicularia</taxon>
    </lineage>
</organism>
<feature type="compositionally biased region" description="Low complexity" evidence="1">
    <location>
        <begin position="131"/>
        <end position="156"/>
    </location>
</feature>
<dbReference type="PANTHER" id="PTHR37852">
    <property type="entry name" value="YALI0B21208P"/>
    <property type="match status" value="1"/>
</dbReference>
<keyword evidence="2" id="KW-1133">Transmembrane helix</keyword>
<protein>
    <submittedName>
        <fullName evidence="3">Uncharacterized protein</fullName>
    </submittedName>
</protein>
<feature type="region of interest" description="Disordered" evidence="1">
    <location>
        <begin position="390"/>
        <end position="432"/>
    </location>
</feature>
<dbReference type="Proteomes" id="UP000246740">
    <property type="component" value="Unassembled WGS sequence"/>
</dbReference>
<dbReference type="PANTHER" id="PTHR37852:SF1">
    <property type="entry name" value="HIG1 DOMAIN-CONTAINING PROTEIN"/>
    <property type="match status" value="1"/>
</dbReference>
<feature type="compositionally biased region" description="Polar residues" evidence="1">
    <location>
        <begin position="166"/>
        <end position="190"/>
    </location>
</feature>
<evidence type="ECO:0000256" key="2">
    <source>
        <dbReference type="SAM" id="Phobius"/>
    </source>
</evidence>
<feature type="transmembrane region" description="Helical" evidence="2">
    <location>
        <begin position="17"/>
        <end position="38"/>
    </location>
</feature>
<proteinExistence type="predicted"/>
<evidence type="ECO:0000313" key="3">
    <source>
        <dbReference type="EMBL" id="PWZ00572.1"/>
    </source>
</evidence>
<accession>A0A317XR45</accession>
<evidence type="ECO:0000256" key="1">
    <source>
        <dbReference type="SAM" id="MobiDB-lite"/>
    </source>
</evidence>
<feature type="compositionally biased region" description="Low complexity" evidence="1">
    <location>
        <begin position="400"/>
        <end position="415"/>
    </location>
</feature>
<dbReference type="EMBL" id="KZ819192">
    <property type="protein sequence ID" value="PWZ00572.1"/>
    <property type="molecule type" value="Genomic_DNA"/>
</dbReference>
<keyword evidence="2" id="KW-0472">Membrane</keyword>
<feature type="region of interest" description="Disordered" evidence="1">
    <location>
        <begin position="327"/>
        <end position="352"/>
    </location>
</feature>
<dbReference type="InParanoid" id="A0A317XR45"/>
<name>A0A317XR45_9BASI</name>
<reference evidence="3 4" key="1">
    <citation type="journal article" date="2018" name="Mol. Biol. Evol.">
        <title>Broad Genomic Sampling Reveals a Smut Pathogenic Ancestry of the Fungal Clade Ustilaginomycotina.</title>
        <authorList>
            <person name="Kijpornyongpan T."/>
            <person name="Mondo S.J."/>
            <person name="Barry K."/>
            <person name="Sandor L."/>
            <person name="Lee J."/>
            <person name="Lipzen A."/>
            <person name="Pangilinan J."/>
            <person name="LaButti K."/>
            <person name="Hainaut M."/>
            <person name="Henrissat B."/>
            <person name="Grigoriev I.V."/>
            <person name="Spatafora J.W."/>
            <person name="Aime M.C."/>
        </authorList>
    </citation>
    <scope>NUCLEOTIDE SEQUENCE [LARGE SCALE GENOMIC DNA]</scope>
    <source>
        <strain evidence="3 4">MCA 3645</strain>
    </source>
</reference>
<keyword evidence="2" id="KW-0812">Transmembrane</keyword>
<keyword evidence="4" id="KW-1185">Reference proteome</keyword>
<dbReference type="OrthoDB" id="5584028at2759"/>
<sequence>MALYDAPKSKLPEKKTFIATLAGGAFVVGLTGATIYGLRKAKLQAIKEAQELAEAGIASASGSGSSSISASSTSSVTSAAVSRVPSSLARNSHHGADLQDAANPQPDSQSQGAFALFRQMNASILSPSKASAAASSSSSPSSVFDEDSASSSSLPSVLRRKKAASGTDSVPSTSHQPASPILASTRTRTLTPVAVTASNTPSSTGATTGSTTASLDSNTRIDYSEMDSTLDFLGLSTPVPADEQARLRELESQEHPAPRSFAESPVGLSLKAFLIATSIVTLTSFAVVETTKYALGVESMDDFVLAMARIVPGRRDGEQRLASVAPHMKTQPEHADDNMTAEQHAGTKEPKSVTEALDDLGNATGVEDWVRRLKAQLDSERDYEVQRRFSKLGQSTGNDSISPSSSSSSSSTTPSREYAIRSPLEDEDGKPNPVAILSRYTLGISPVLPTTAFGVGLVSGMLTSGKRAGLVFMAENAHRMPDTVQGWYFYSKTKNYRVMLGAVKGGLKQGLRLGVWTTGFCLAERSAELIRSSITHHFVDLGDDVRDGEQEHKGNPKQPKILGHWTDGLLAGSATAAIASILYKLPKPATLRTLQIGILAGSTTGAIRDIQERLLDQKIGGVAAHT</sequence>
<feature type="region of interest" description="Disordered" evidence="1">
    <location>
        <begin position="131"/>
        <end position="217"/>
    </location>
</feature>
<feature type="compositionally biased region" description="Low complexity" evidence="1">
    <location>
        <begin position="196"/>
        <end position="214"/>
    </location>
</feature>
<dbReference type="STRING" id="1882483.A0A317XR45"/>
<dbReference type="AlphaFoldDB" id="A0A317XR45"/>
<feature type="region of interest" description="Disordered" evidence="1">
    <location>
        <begin position="84"/>
        <end position="109"/>
    </location>
</feature>
<evidence type="ECO:0000313" key="4">
    <source>
        <dbReference type="Proteomes" id="UP000246740"/>
    </source>
</evidence>
<gene>
    <name evidence="3" type="ORF">BCV70DRAFT_160431</name>
</gene>